<proteinExistence type="predicted"/>
<dbReference type="KEGG" id="ccs:CCNA_01598"/>
<feature type="binding site" evidence="2">
    <location>
        <position position="333"/>
    </location>
    <ligand>
        <name>FAD</name>
        <dbReference type="ChEBI" id="CHEBI:57692"/>
    </ligand>
</feature>
<dbReference type="Gene3D" id="3.50.50.60">
    <property type="entry name" value="FAD/NAD(P)-binding domain"/>
    <property type="match status" value="1"/>
</dbReference>
<dbReference type="PANTHER" id="PTHR43747">
    <property type="entry name" value="FAD-BINDING PROTEIN"/>
    <property type="match status" value="1"/>
</dbReference>
<evidence type="ECO:0000256" key="2">
    <source>
        <dbReference type="PIRSR" id="PIRSR011396-2"/>
    </source>
</evidence>
<evidence type="ECO:0000256" key="1">
    <source>
        <dbReference type="PIRSR" id="PIRSR011396-1"/>
    </source>
</evidence>
<dbReference type="GO" id="GO:0000166">
    <property type="term" value="F:nucleotide binding"/>
    <property type="evidence" value="ECO:0007669"/>
    <property type="project" value="UniProtKB-KW"/>
</dbReference>
<protein>
    <submittedName>
        <fullName evidence="3">Pyridine nucleotide-disulfide oxidoreductase</fullName>
    </submittedName>
</protein>
<dbReference type="AlphaFoldDB" id="A0A0H3C8H6"/>
<evidence type="ECO:0000313" key="3">
    <source>
        <dbReference type="EMBL" id="ACL95063.1"/>
    </source>
</evidence>
<name>A0A0H3C8H6_CAUVN</name>
<dbReference type="PhylomeDB" id="A0A0H3C8H6"/>
<dbReference type="SUPFAM" id="SSF51905">
    <property type="entry name" value="FAD/NAD(P)-binding domain"/>
    <property type="match status" value="1"/>
</dbReference>
<dbReference type="InterPro" id="IPR050816">
    <property type="entry name" value="Flavin-dep_Halogenase_NPB"/>
</dbReference>
<dbReference type="GeneID" id="7331576"/>
<sequence length="503" mass="54490">MGEAIQSIVILGGGSAGWMAAALLNAALGKRCAVTVVESAEIGVVGVGEATIPAIRQFNAMVGLKEPAFMRATRATLKLGIEFVDWGCSGERYLHPFGVLGGQPTLGVFPQHFLRLMAADPDASLEDYSVCALAARLGRAGPAATDPATPLSQLMSAYHFDAVLYGRFLRRLAEGRGVRRIEGEVVAVDQRPEDGFVERLRLKDGRAVEGELFIDCSGFRGLLIEGALAAGYDDWSRWLPVDRAIAAPCAKVGPAAPYTQSIAQEAGWRWRIPLQHRTGNGYVYSSAFTDDGRAETVLREGLDGALEAEPRKLRFVTGRRRAAWKANVVALGLASGFIEPLESTSLHMVHSGLQALLKFFPDRSFSPVLRAGYNAAVKAEGELIRDFIILHYHATRRSGDPFWDYVRTMPIPDSLAERVALYAERGVLVSGSDELFSPSSWMAVMHGQGLRPRRASPLYDGVSPAALATEYAATARRLRRSVEALPLHEAYLADAGAWAEPEA</sequence>
<feature type="active site" evidence="1">
    <location>
        <position position="78"/>
    </location>
</feature>
<dbReference type="OrthoDB" id="5695497at2"/>
<feature type="binding site" evidence="2">
    <location>
        <position position="78"/>
    </location>
    <ligand>
        <name>7-chloro-L-tryptophan</name>
        <dbReference type="ChEBI" id="CHEBI:58713"/>
    </ligand>
</feature>
<reference evidence="3 4" key="1">
    <citation type="journal article" date="2010" name="J. Bacteriol.">
        <title>The genetic basis of laboratory adaptation in Caulobacter crescentus.</title>
        <authorList>
            <person name="Marks M.E."/>
            <person name="Castro-Rojas C.M."/>
            <person name="Teiling C."/>
            <person name="Du L."/>
            <person name="Kapatral V."/>
            <person name="Walunas T.L."/>
            <person name="Crosson S."/>
        </authorList>
    </citation>
    <scope>NUCLEOTIDE SEQUENCE [LARGE SCALE GENOMIC DNA]</scope>
    <source>
        <strain evidence="4">NA1000 / CB15N</strain>
    </source>
</reference>
<dbReference type="Proteomes" id="UP000001364">
    <property type="component" value="Chromosome"/>
</dbReference>
<dbReference type="HOGENOM" id="CLU_022247_1_0_5"/>
<keyword evidence="2" id="KW-0285">Flavoprotein</keyword>
<keyword evidence="2" id="KW-0547">Nucleotide-binding</keyword>
<dbReference type="RefSeq" id="YP_002516971.1">
    <property type="nucleotide sequence ID" value="NC_011916.1"/>
</dbReference>
<dbReference type="RefSeq" id="WP_010919403.1">
    <property type="nucleotide sequence ID" value="NC_011916.1"/>
</dbReference>
<gene>
    <name evidence="3" type="ordered locus">CCNA_01598</name>
</gene>
<keyword evidence="2" id="KW-0274">FAD</keyword>
<dbReference type="SMR" id="A0A0H3C8H6"/>
<dbReference type="EMBL" id="CP001340">
    <property type="protein sequence ID" value="ACL95063.1"/>
    <property type="molecule type" value="Genomic_DNA"/>
</dbReference>
<dbReference type="Pfam" id="PF04820">
    <property type="entry name" value="Trp_halogenase"/>
    <property type="match status" value="1"/>
</dbReference>
<evidence type="ECO:0000313" key="4">
    <source>
        <dbReference type="Proteomes" id="UP000001364"/>
    </source>
</evidence>
<dbReference type="PANTHER" id="PTHR43747:SF4">
    <property type="entry name" value="FLAVIN-DEPENDENT TRYPTOPHAN HALOGENASE"/>
    <property type="match status" value="1"/>
</dbReference>
<dbReference type="PIRSF" id="PIRSF011396">
    <property type="entry name" value="Trp_halogenase"/>
    <property type="match status" value="1"/>
</dbReference>
<dbReference type="GO" id="GO:0004497">
    <property type="term" value="F:monooxygenase activity"/>
    <property type="evidence" value="ECO:0007669"/>
    <property type="project" value="InterPro"/>
</dbReference>
<feature type="binding site" evidence="2">
    <location>
        <begin position="13"/>
        <end position="16"/>
    </location>
    <ligand>
        <name>FAD</name>
        <dbReference type="ChEBI" id="CHEBI:57692"/>
    </ligand>
</feature>
<organism evidence="3 4">
    <name type="scientific">Caulobacter vibrioides (strain NA1000 / CB15N)</name>
    <name type="common">Caulobacter crescentus</name>
    <dbReference type="NCBI Taxonomy" id="565050"/>
    <lineage>
        <taxon>Bacteria</taxon>
        <taxon>Pseudomonadati</taxon>
        <taxon>Pseudomonadota</taxon>
        <taxon>Alphaproteobacteria</taxon>
        <taxon>Caulobacterales</taxon>
        <taxon>Caulobacteraceae</taxon>
        <taxon>Caulobacter</taxon>
    </lineage>
</organism>
<dbReference type="InterPro" id="IPR006905">
    <property type="entry name" value="Flavin_halogenase"/>
</dbReference>
<dbReference type="PATRIC" id="fig|565050.3.peg.1576"/>
<accession>A0A0H3C8H6</accession>
<dbReference type="InterPro" id="IPR033856">
    <property type="entry name" value="Trp_halogen"/>
</dbReference>
<keyword evidence="4" id="KW-1185">Reference proteome</keyword>
<dbReference type="InterPro" id="IPR036188">
    <property type="entry name" value="FAD/NAD-bd_sf"/>
</dbReference>
<feature type="binding site" evidence="2">
    <location>
        <position position="342"/>
    </location>
    <ligand>
        <name>L-tryptophan</name>
        <dbReference type="ChEBI" id="CHEBI:57912"/>
    </ligand>
</feature>
<feature type="binding site" evidence="2">
    <location>
        <position position="185"/>
    </location>
    <ligand>
        <name>FAD</name>
        <dbReference type="ChEBI" id="CHEBI:57692"/>
    </ligand>
</feature>